<accession>A0A557QXC8</accession>
<dbReference type="Proteomes" id="UP000319502">
    <property type="component" value="Unassembled WGS sequence"/>
</dbReference>
<keyword evidence="2" id="KW-1185">Reference proteome</keyword>
<dbReference type="OrthoDB" id="9802690at2"/>
<dbReference type="RefSeq" id="WP_144309012.1">
    <property type="nucleotide sequence ID" value="NZ_VMNK01000006.1"/>
</dbReference>
<comment type="caution">
    <text evidence="1">The sequence shown here is derived from an EMBL/GenBank/DDBJ whole genome shotgun (WGS) entry which is preliminary data.</text>
</comment>
<sequence length="533" mass="57619">MTTILDQHGNPINRAILSEPQTARVAALQNEILQSHMDGITPARAVRILREADQGDIMAQHQLFDDMLDRDAHMQCEFGKRAGAVVGLDWSIEPPANASAREKKLAAWVEEILRDVVDDLEDVIMAMMDGVGHGFAPIELEWRRHGAEWLPAFHPRPQTWFRTSTDRRELRLRDNSPDGALLNPMGWIMHQPGKVKTGYLSRAGILRVLIWPFIYKAYSIGDFAEFLETWGLPIIIGKYGQASNNAEKASLLRAVTALGHDARAIMPEQMQIEISKITGTGSGTPHLSMSAWADSAESKAILGQVLSSEAHATGMGSGVADLHREVRQDILAADARQIAGTLTRDLVYPLIALSQTGVDSLRRCPRWVFDLGESEDVAAYAEALPKLVGVGMKIPATWAHEKLRIPLPDGTEEVLATAAPSAPPKVEPAPTGQATPPDAVPAALRATLPAQEPSPARYADAAADRLAQDAAAPLGEWLTAIAALVAEAGSLEDVRDRLLDAYGSLPASELQRVMAAGMATAELAGRFDVSNGE</sequence>
<reference evidence="1 2" key="1">
    <citation type="submission" date="2019-07" db="EMBL/GenBank/DDBJ databases">
        <title>The pathways for chlorine oxyanion respiration interact through the shared metabolite chlorate.</title>
        <authorList>
            <person name="Barnum T.P."/>
            <person name="Cheng Y."/>
            <person name="Hill K.A."/>
            <person name="Lucas L.N."/>
            <person name="Carlson H.K."/>
            <person name="Coates J.D."/>
        </authorList>
    </citation>
    <scope>NUCLEOTIDE SEQUENCE [LARGE SCALE GENOMIC DNA]</scope>
    <source>
        <strain evidence="1 2">SFB-3</strain>
    </source>
</reference>
<proteinExistence type="predicted"/>
<organism evidence="1 2">
    <name type="scientific">Denitromonas halophila</name>
    <dbReference type="NCBI Taxonomy" id="1629404"/>
    <lineage>
        <taxon>Bacteria</taxon>
        <taxon>Pseudomonadati</taxon>
        <taxon>Pseudomonadota</taxon>
        <taxon>Betaproteobacteria</taxon>
        <taxon>Rhodocyclales</taxon>
        <taxon>Zoogloeaceae</taxon>
        <taxon>Denitromonas</taxon>
    </lineage>
</organism>
<gene>
    <name evidence="1" type="ORF">FHP91_07635</name>
</gene>
<dbReference type="AlphaFoldDB" id="A0A557QXC8"/>
<dbReference type="EMBL" id="VMNK01000006">
    <property type="protein sequence ID" value="TVO57539.1"/>
    <property type="molecule type" value="Genomic_DNA"/>
</dbReference>
<evidence type="ECO:0000313" key="1">
    <source>
        <dbReference type="EMBL" id="TVO57539.1"/>
    </source>
</evidence>
<dbReference type="Pfam" id="PF06074">
    <property type="entry name" value="Portal_Mu"/>
    <property type="match status" value="1"/>
</dbReference>
<name>A0A557QXC8_9RHOO</name>
<dbReference type="InterPro" id="IPR009279">
    <property type="entry name" value="Portal_Mu"/>
</dbReference>
<protein>
    <submittedName>
        <fullName evidence="1">DUF935 domain-containing protein</fullName>
    </submittedName>
</protein>
<evidence type="ECO:0000313" key="2">
    <source>
        <dbReference type="Proteomes" id="UP000319502"/>
    </source>
</evidence>